<dbReference type="PANTHER" id="PTHR43718:SF2">
    <property type="entry name" value="LON PROTEASE HOMOLOG, MITOCHONDRIAL"/>
    <property type="match status" value="1"/>
</dbReference>
<dbReference type="Gene3D" id="1.10.8.60">
    <property type="match status" value="1"/>
</dbReference>
<dbReference type="GO" id="GO:0006515">
    <property type="term" value="P:protein quality control for misfolded or incompletely synthesized proteins"/>
    <property type="evidence" value="ECO:0007669"/>
    <property type="project" value="TreeGrafter"/>
</dbReference>
<name>A0A6C0E1P7_9ZZZZ</name>
<evidence type="ECO:0000313" key="2">
    <source>
        <dbReference type="EMBL" id="QHT22219.1"/>
    </source>
</evidence>
<proteinExistence type="predicted"/>
<dbReference type="InterPro" id="IPR027417">
    <property type="entry name" value="P-loop_NTPase"/>
</dbReference>
<dbReference type="AlphaFoldDB" id="A0A6C0E1P7"/>
<dbReference type="Pfam" id="PF00004">
    <property type="entry name" value="AAA"/>
    <property type="match status" value="1"/>
</dbReference>
<dbReference type="GO" id="GO:0004252">
    <property type="term" value="F:serine-type endopeptidase activity"/>
    <property type="evidence" value="ECO:0007669"/>
    <property type="project" value="InterPro"/>
</dbReference>
<dbReference type="SUPFAM" id="SSF52540">
    <property type="entry name" value="P-loop containing nucleoside triphosphate hydrolases"/>
    <property type="match status" value="1"/>
</dbReference>
<dbReference type="Gene3D" id="3.40.50.300">
    <property type="entry name" value="P-loop containing nucleotide triphosphate hydrolases"/>
    <property type="match status" value="1"/>
</dbReference>
<accession>A0A6C0E1P7</accession>
<dbReference type="GO" id="GO:0005524">
    <property type="term" value="F:ATP binding"/>
    <property type="evidence" value="ECO:0007669"/>
    <property type="project" value="InterPro"/>
</dbReference>
<sequence>MFFENWESNIVYRKGDIITFKRYDASYVCVMCHVSDSTNFPVNYCVDGVDNIYSYWIEIDKDFINYLSEVRKDEYEQNDSGFDQKLSQKRKRKRLQKIEDEIQTYKKNKCESGDISDLKDRLLTLDLDICTKSMLLDKYYNTKKLSGSEYAKAMNWLSIATSLPYGKIKNTGVTKEDSPEKIKAFLQNIKAKLDENICGLTDAKREILEYVARKITNPEGKGCVLALCGVPGVGKTKLLKSLSSALDLPLFQINCGGLNDVAVLTGHSETYVGAKPGKIVESLQTSECMNCIFYFDEVDKISEQKSRELYGVLTHLFDEEQNDKFQDNFLSNISINLSKCMFVVSFNDLEKVDDIVSDRMKIIYINTPTLDDKIQICQEKMLPEILKSMNFSNNYTFEFSRELIAHVVQQNSNEDHGMRSVKKAFEKIINSLNYDILVDNVKVKIETSDTGTTFIITKKYVDDILPISDQNESYMHMYI</sequence>
<dbReference type="InterPro" id="IPR027065">
    <property type="entry name" value="Lon_Prtase"/>
</dbReference>
<dbReference type="PANTHER" id="PTHR43718">
    <property type="entry name" value="LON PROTEASE"/>
    <property type="match status" value="1"/>
</dbReference>
<protein>
    <recommendedName>
        <fullName evidence="1">ATPase AAA-type core domain-containing protein</fullName>
    </recommendedName>
</protein>
<evidence type="ECO:0000259" key="1">
    <source>
        <dbReference type="Pfam" id="PF00004"/>
    </source>
</evidence>
<organism evidence="2">
    <name type="scientific">viral metagenome</name>
    <dbReference type="NCBI Taxonomy" id="1070528"/>
    <lineage>
        <taxon>unclassified sequences</taxon>
        <taxon>metagenomes</taxon>
        <taxon>organismal metagenomes</taxon>
    </lineage>
</organism>
<reference evidence="2" key="1">
    <citation type="journal article" date="2020" name="Nature">
        <title>Giant virus diversity and host interactions through global metagenomics.</title>
        <authorList>
            <person name="Schulz F."/>
            <person name="Roux S."/>
            <person name="Paez-Espino D."/>
            <person name="Jungbluth S."/>
            <person name="Walsh D.A."/>
            <person name="Denef V.J."/>
            <person name="McMahon K.D."/>
            <person name="Konstantinidis K.T."/>
            <person name="Eloe-Fadrosh E.A."/>
            <person name="Kyrpides N.C."/>
            <person name="Woyke T."/>
        </authorList>
    </citation>
    <scope>NUCLEOTIDE SEQUENCE</scope>
    <source>
        <strain evidence="2">GVMAG-M-3300023179-107</strain>
    </source>
</reference>
<feature type="domain" description="ATPase AAA-type core" evidence="1">
    <location>
        <begin position="226"/>
        <end position="363"/>
    </location>
</feature>
<dbReference type="GO" id="GO:0016887">
    <property type="term" value="F:ATP hydrolysis activity"/>
    <property type="evidence" value="ECO:0007669"/>
    <property type="project" value="InterPro"/>
</dbReference>
<dbReference type="GO" id="GO:0004176">
    <property type="term" value="F:ATP-dependent peptidase activity"/>
    <property type="evidence" value="ECO:0007669"/>
    <property type="project" value="InterPro"/>
</dbReference>
<dbReference type="InterPro" id="IPR003959">
    <property type="entry name" value="ATPase_AAA_core"/>
</dbReference>
<dbReference type="EMBL" id="MN739708">
    <property type="protein sequence ID" value="QHT22219.1"/>
    <property type="molecule type" value="Genomic_DNA"/>
</dbReference>